<feature type="region of interest" description="Disordered" evidence="5">
    <location>
        <begin position="1"/>
        <end position="29"/>
    </location>
</feature>
<evidence type="ECO:0000256" key="3">
    <source>
        <dbReference type="ARBA" id="ARBA00022989"/>
    </source>
</evidence>
<evidence type="ECO:0000256" key="4">
    <source>
        <dbReference type="ARBA" id="ARBA00023136"/>
    </source>
</evidence>
<evidence type="ECO:0000259" key="7">
    <source>
        <dbReference type="Pfam" id="PF01490"/>
    </source>
</evidence>
<evidence type="ECO:0000313" key="9">
    <source>
        <dbReference type="Proteomes" id="UP001219518"/>
    </source>
</evidence>
<evidence type="ECO:0000256" key="1">
    <source>
        <dbReference type="ARBA" id="ARBA00004141"/>
    </source>
</evidence>
<evidence type="ECO:0000313" key="8">
    <source>
        <dbReference type="EMBL" id="KAK3932192.1"/>
    </source>
</evidence>
<dbReference type="GO" id="GO:0015179">
    <property type="term" value="F:L-amino acid transmembrane transporter activity"/>
    <property type="evidence" value="ECO:0007669"/>
    <property type="project" value="TreeGrafter"/>
</dbReference>
<feature type="transmembrane region" description="Helical" evidence="6">
    <location>
        <begin position="96"/>
        <end position="118"/>
    </location>
</feature>
<feature type="transmembrane region" description="Helical" evidence="6">
    <location>
        <begin position="224"/>
        <end position="242"/>
    </location>
</feature>
<evidence type="ECO:0000256" key="2">
    <source>
        <dbReference type="ARBA" id="ARBA00022692"/>
    </source>
</evidence>
<keyword evidence="3 6" id="KW-1133">Transmembrane helix</keyword>
<accession>A0AAE1I2C4</accession>
<dbReference type="AlphaFoldDB" id="A0AAE1I2C4"/>
<dbReference type="PANTHER" id="PTHR22950">
    <property type="entry name" value="AMINO ACID TRANSPORTER"/>
    <property type="match status" value="1"/>
</dbReference>
<feature type="transmembrane region" description="Helical" evidence="6">
    <location>
        <begin position="340"/>
        <end position="366"/>
    </location>
</feature>
<keyword evidence="4 6" id="KW-0472">Membrane</keyword>
<keyword evidence="9" id="KW-1185">Reference proteome</keyword>
<feature type="compositionally biased region" description="Polar residues" evidence="5">
    <location>
        <begin position="1"/>
        <end position="17"/>
    </location>
</feature>
<dbReference type="GO" id="GO:0005774">
    <property type="term" value="C:vacuolar membrane"/>
    <property type="evidence" value="ECO:0007669"/>
    <property type="project" value="TreeGrafter"/>
</dbReference>
<comment type="caution">
    <text evidence="8">The sequence shown here is derived from an EMBL/GenBank/DDBJ whole genome shotgun (WGS) entry which is preliminary data.</text>
</comment>
<dbReference type="EMBL" id="JAHWGI010001434">
    <property type="protein sequence ID" value="KAK3932192.1"/>
    <property type="molecule type" value="Genomic_DNA"/>
</dbReference>
<protein>
    <submittedName>
        <fullName evidence="8">Proton-coupled amino acid transporter-like protein pathetic</fullName>
    </submittedName>
</protein>
<dbReference type="InterPro" id="IPR013057">
    <property type="entry name" value="AA_transpt_TM"/>
</dbReference>
<gene>
    <name evidence="8" type="ORF">KUF71_011520</name>
</gene>
<feature type="transmembrane region" description="Helical" evidence="6">
    <location>
        <begin position="262"/>
        <end position="281"/>
    </location>
</feature>
<feature type="domain" description="Amino acid transporter transmembrane" evidence="7">
    <location>
        <begin position="65"/>
        <end position="463"/>
    </location>
</feature>
<feature type="transmembrane region" description="Helical" evidence="6">
    <location>
        <begin position="199"/>
        <end position="217"/>
    </location>
</feature>
<feature type="transmembrane region" description="Helical" evidence="6">
    <location>
        <begin position="378"/>
        <end position="399"/>
    </location>
</feature>
<proteinExistence type="predicted"/>
<evidence type="ECO:0000256" key="5">
    <source>
        <dbReference type="SAM" id="MobiDB-lite"/>
    </source>
</evidence>
<feature type="transmembrane region" description="Helical" evidence="6">
    <location>
        <begin position="442"/>
        <end position="459"/>
    </location>
</feature>
<evidence type="ECO:0000256" key="6">
    <source>
        <dbReference type="SAM" id="Phobius"/>
    </source>
</evidence>
<dbReference type="PANTHER" id="PTHR22950:SF154">
    <property type="entry name" value="PROTON-COUPLED AMINO ACID TRANSPORTER-LIKE PROTEIN PATHETIC"/>
    <property type="match status" value="1"/>
</dbReference>
<feature type="transmembrane region" description="Helical" evidence="6">
    <location>
        <begin position="159"/>
        <end position="179"/>
    </location>
</feature>
<dbReference type="Proteomes" id="UP001219518">
    <property type="component" value="Unassembled WGS sequence"/>
</dbReference>
<keyword evidence="2 6" id="KW-0812">Transmembrane</keyword>
<comment type="subcellular location">
    <subcellularLocation>
        <location evidence="1">Membrane</location>
        <topology evidence="1">Multi-pass membrane protein</topology>
    </subcellularLocation>
</comment>
<sequence length="504" mass="54855">MASNGVEQPATELQTFVPQDGSEKKSGSFNHGKYQVTNGNLDAEAAELLNGKDFDPFKARNVEHPTSNCDTLTHLLKASLGSGILSMPLAFKYSGLAMGIVYTIIVAIICTHCAYILVKCAHALYYRTRTSAMSFADIGEQSCAEGPEWVRGYGKIVRATILGSLFATYFGTCSVYTVIIAESFKAVIEQYTEAVELRIYIAALLIPLILLGFVPNLKYLAPVSMVANGFMAIGLGITMYYLSVNLQPMENLSLAGSPFDLPPFLCIVIFAMEAIGVVMPLENNMKTPKNFLGLGGVLNQGMAGVTLIYIMLGFLGYMAFGEETKDVITLNLPEKEIPAQVVKIFIALAVFCTYGLQWFVCLEIIWNGLKDRYQKKAVLAEYIVRVILVVSSVLLAVAVPTIGPFIGLIGALCFSILGIILPCFIECITFWEDGLGPGRWRLWKNILVSIFGVIVLIFGTKDSIAKIIQVYFPESAAYNATLISNITATTVLDTTLSPTTLSTS</sequence>
<feature type="transmembrane region" description="Helical" evidence="6">
    <location>
        <begin position="302"/>
        <end position="320"/>
    </location>
</feature>
<organism evidence="8 9">
    <name type="scientific">Frankliniella fusca</name>
    <dbReference type="NCBI Taxonomy" id="407009"/>
    <lineage>
        <taxon>Eukaryota</taxon>
        <taxon>Metazoa</taxon>
        <taxon>Ecdysozoa</taxon>
        <taxon>Arthropoda</taxon>
        <taxon>Hexapoda</taxon>
        <taxon>Insecta</taxon>
        <taxon>Pterygota</taxon>
        <taxon>Neoptera</taxon>
        <taxon>Paraneoptera</taxon>
        <taxon>Thysanoptera</taxon>
        <taxon>Terebrantia</taxon>
        <taxon>Thripoidea</taxon>
        <taxon>Thripidae</taxon>
        <taxon>Frankliniella</taxon>
    </lineage>
</organism>
<reference evidence="8" key="2">
    <citation type="journal article" date="2023" name="BMC Genomics">
        <title>Pest status, molecular evolution, and epigenetic factors derived from the genome assembly of Frankliniella fusca, a thysanopteran phytovirus vector.</title>
        <authorList>
            <person name="Catto M.A."/>
            <person name="Labadie P.E."/>
            <person name="Jacobson A.L."/>
            <person name="Kennedy G.G."/>
            <person name="Srinivasan R."/>
            <person name="Hunt B.G."/>
        </authorList>
    </citation>
    <scope>NUCLEOTIDE SEQUENCE</scope>
    <source>
        <strain evidence="8">PL_HMW_Pooled</strain>
    </source>
</reference>
<dbReference type="Pfam" id="PF01490">
    <property type="entry name" value="Aa_trans"/>
    <property type="match status" value="1"/>
</dbReference>
<reference evidence="8" key="1">
    <citation type="submission" date="2021-07" db="EMBL/GenBank/DDBJ databases">
        <authorList>
            <person name="Catto M.A."/>
            <person name="Jacobson A."/>
            <person name="Kennedy G."/>
            <person name="Labadie P."/>
            <person name="Hunt B.G."/>
            <person name="Srinivasan R."/>
        </authorList>
    </citation>
    <scope>NUCLEOTIDE SEQUENCE</scope>
    <source>
        <strain evidence="8">PL_HMW_Pooled</strain>
        <tissue evidence="8">Head</tissue>
    </source>
</reference>
<name>A0AAE1I2C4_9NEOP</name>